<proteinExistence type="predicted"/>
<reference evidence="1 2" key="1">
    <citation type="submission" date="2022-08" db="EMBL/GenBank/DDBJ databases">
        <title>YIM 101645 draft genome.</title>
        <authorList>
            <person name="Chen X."/>
        </authorList>
    </citation>
    <scope>NUCLEOTIDE SEQUENCE [LARGE SCALE GENOMIC DNA]</scope>
    <source>
        <strain evidence="1 2">YIM 101645</strain>
    </source>
</reference>
<gene>
    <name evidence="1" type="ORF">NYP18_09005</name>
</gene>
<organism evidence="1 2">
    <name type="scientific">Corynebacterium lemuris</name>
    <dbReference type="NCBI Taxonomy" id="1859292"/>
    <lineage>
        <taxon>Bacteria</taxon>
        <taxon>Bacillati</taxon>
        <taxon>Actinomycetota</taxon>
        <taxon>Actinomycetes</taxon>
        <taxon>Mycobacteriales</taxon>
        <taxon>Corynebacteriaceae</taxon>
        <taxon>Corynebacterium</taxon>
    </lineage>
</organism>
<evidence type="ECO:0000313" key="2">
    <source>
        <dbReference type="Proteomes" id="UP001205965"/>
    </source>
</evidence>
<name>A0ABT2G0H8_9CORY</name>
<dbReference type="Proteomes" id="UP001205965">
    <property type="component" value="Unassembled WGS sequence"/>
</dbReference>
<evidence type="ECO:0008006" key="3">
    <source>
        <dbReference type="Google" id="ProtNLM"/>
    </source>
</evidence>
<evidence type="ECO:0000313" key="1">
    <source>
        <dbReference type="EMBL" id="MCS5479797.1"/>
    </source>
</evidence>
<dbReference type="RefSeq" id="WP_259427867.1">
    <property type="nucleotide sequence ID" value="NZ_JANWTC010000006.1"/>
</dbReference>
<comment type="caution">
    <text evidence="1">The sequence shown here is derived from an EMBL/GenBank/DDBJ whole genome shotgun (WGS) entry which is preliminary data.</text>
</comment>
<dbReference type="EMBL" id="JANWTC010000006">
    <property type="protein sequence ID" value="MCS5479797.1"/>
    <property type="molecule type" value="Genomic_DNA"/>
</dbReference>
<keyword evidence="2" id="KW-1185">Reference proteome</keyword>
<protein>
    <recommendedName>
        <fullName evidence="3">Secreted protein</fullName>
    </recommendedName>
</protein>
<sequence length="49" mass="5754">MEIILTIALIGMAFALHYSHQENRRLEGLLIKSSKSRHPAYRKRMEETL</sequence>
<accession>A0ABT2G0H8</accession>